<dbReference type="AlphaFoldDB" id="A0A2G8LQ32"/>
<accession>A0A2G8LQ32</accession>
<evidence type="ECO:0000313" key="3">
    <source>
        <dbReference type="Proteomes" id="UP000230750"/>
    </source>
</evidence>
<evidence type="ECO:0000259" key="1">
    <source>
        <dbReference type="Pfam" id="PF08434"/>
    </source>
</evidence>
<dbReference type="STRING" id="307972.A0A2G8LQ32"/>
<gene>
    <name evidence="2" type="ORF">BSL78_00803</name>
</gene>
<name>A0A2G8LQ32_STIJA</name>
<evidence type="ECO:0000313" key="2">
    <source>
        <dbReference type="EMBL" id="PIK62280.1"/>
    </source>
</evidence>
<dbReference type="Pfam" id="PF08434">
    <property type="entry name" value="CLCA"/>
    <property type="match status" value="1"/>
</dbReference>
<dbReference type="EMBL" id="MRZV01000015">
    <property type="protein sequence ID" value="PIK62280.1"/>
    <property type="molecule type" value="Genomic_DNA"/>
</dbReference>
<protein>
    <submittedName>
        <fullName evidence="2">Putative epithelial chloride channel protein-like</fullName>
    </submittedName>
</protein>
<keyword evidence="3" id="KW-1185">Reference proteome</keyword>
<feature type="domain" description="Calcium-activated chloride channel N-terminal" evidence="1">
    <location>
        <begin position="45"/>
        <end position="132"/>
    </location>
</feature>
<proteinExistence type="predicted"/>
<dbReference type="OrthoDB" id="10021899at2759"/>
<reference evidence="2 3" key="1">
    <citation type="journal article" date="2017" name="PLoS Biol.">
        <title>The sea cucumber genome provides insights into morphological evolution and visceral regeneration.</title>
        <authorList>
            <person name="Zhang X."/>
            <person name="Sun L."/>
            <person name="Yuan J."/>
            <person name="Sun Y."/>
            <person name="Gao Y."/>
            <person name="Zhang L."/>
            <person name="Li S."/>
            <person name="Dai H."/>
            <person name="Hamel J.F."/>
            <person name="Liu C."/>
            <person name="Yu Y."/>
            <person name="Liu S."/>
            <person name="Lin W."/>
            <person name="Guo K."/>
            <person name="Jin S."/>
            <person name="Xu P."/>
            <person name="Storey K.B."/>
            <person name="Huan P."/>
            <person name="Zhang T."/>
            <person name="Zhou Y."/>
            <person name="Zhang J."/>
            <person name="Lin C."/>
            <person name="Li X."/>
            <person name="Xing L."/>
            <person name="Huo D."/>
            <person name="Sun M."/>
            <person name="Wang L."/>
            <person name="Mercier A."/>
            <person name="Li F."/>
            <person name="Yang H."/>
            <person name="Xiang J."/>
        </authorList>
    </citation>
    <scope>NUCLEOTIDE SEQUENCE [LARGE SCALE GENOMIC DNA]</scope>
    <source>
        <strain evidence="2">Shaxun</strain>
        <tissue evidence="2">Muscle</tissue>
    </source>
</reference>
<comment type="caution">
    <text evidence="2">The sequence shown here is derived from an EMBL/GenBank/DDBJ whole genome shotgun (WGS) entry which is preliminary data.</text>
</comment>
<organism evidence="2 3">
    <name type="scientific">Stichopus japonicus</name>
    <name type="common">Sea cucumber</name>
    <dbReference type="NCBI Taxonomy" id="307972"/>
    <lineage>
        <taxon>Eukaryota</taxon>
        <taxon>Metazoa</taxon>
        <taxon>Echinodermata</taxon>
        <taxon>Eleutherozoa</taxon>
        <taxon>Echinozoa</taxon>
        <taxon>Holothuroidea</taxon>
        <taxon>Aspidochirotacea</taxon>
        <taxon>Aspidochirotida</taxon>
        <taxon>Stichopodidae</taxon>
        <taxon>Apostichopus</taxon>
    </lineage>
</organism>
<dbReference type="Proteomes" id="UP000230750">
    <property type="component" value="Unassembled WGS sequence"/>
</dbReference>
<dbReference type="InterPro" id="IPR013642">
    <property type="entry name" value="CLCA_N"/>
</dbReference>
<sequence length="189" mass="21654">MYNSNCVQNRFPDPGSLNGFEGVVVKWLRQWTCDLRIAGQMVNSDSEKCTFNADGAPNEDCRFLDDQTGTYLASLMYKQFLPQVQKFCDSPDYTFGDPAITHNAEAPNRQNIECASMSIWEVLRQHSDFRNVSDTFVGGFRPVNFQPTFRILKRRSSTAPLILVLDTSASMNDFQRLHTLRQVTIYDFK</sequence>